<organism evidence="4 5">
    <name type="scientific">Candidatus Gemmiger avistercoris</name>
    <dbReference type="NCBI Taxonomy" id="2838606"/>
    <lineage>
        <taxon>Bacteria</taxon>
        <taxon>Bacillati</taxon>
        <taxon>Bacillota</taxon>
        <taxon>Clostridia</taxon>
        <taxon>Eubacteriales</taxon>
        <taxon>Gemmiger</taxon>
    </lineage>
</organism>
<evidence type="ECO:0000256" key="1">
    <source>
        <dbReference type="SAM" id="MobiDB-lite"/>
    </source>
</evidence>
<gene>
    <name evidence="4" type="ORF">H9724_00555</name>
</gene>
<sequence>MLKRIFSLLAVLALAAAMTAPVLAEDAVSGGDGSSGGGSSGGVTDPAPANTDGVYVVGYTVTDIAGGEITTVDVGDHVNVVLQVVDHSSARYNVKAEEISARINSSVFQYTGVGEIGQLFQSNDDPDQTRLSRVRNGEASEEEKAANAYYNYYSYVLLFRDVIYQGGGNTLPINLTYLDTSKPMQQFSVQIGQCVDKDQTTSPNLLVRSSSYGDSVVAGEEFTLSLGVYATAGNEPLSDVIVSLTLPENVSLSNGSLSFYLGSLQPETMQTVSFPVLPASGFTGTVANITVNLAGTGAVSGKAVTGTTAISVPISQPDRFEVGQLEVSDTLYLGDTGTVSLSYVNKGKNPVSNLEARLTGTNVGAGGYQYLGNLNAGTEGSVDFDLIPDAAGPVSGTITLSYEDAAGEPRTVTKDFTSNVEELVYEDPMVDPGMDAMQPESAGMPVWGWVLLVVCGGAVVVVVVVVVRRKKKKAAALAALEAEDSDEDL</sequence>
<keyword evidence="2" id="KW-1133">Transmembrane helix</keyword>
<comment type="caution">
    <text evidence="4">The sequence shown here is derived from an EMBL/GenBank/DDBJ whole genome shotgun (WGS) entry which is preliminary data.</text>
</comment>
<keyword evidence="3" id="KW-0732">Signal</keyword>
<feature type="chain" id="PRO_5038822444" evidence="3">
    <location>
        <begin position="25"/>
        <end position="489"/>
    </location>
</feature>
<name>A0A9D2JNR1_9FIRM</name>
<reference evidence="4" key="2">
    <citation type="submission" date="2021-04" db="EMBL/GenBank/DDBJ databases">
        <authorList>
            <person name="Gilroy R."/>
        </authorList>
    </citation>
    <scope>NUCLEOTIDE SEQUENCE</scope>
    <source>
        <strain evidence="4">CHK188-11489</strain>
    </source>
</reference>
<dbReference type="PANTHER" id="PTHR35902">
    <property type="entry name" value="S-LAYER DOMAIN-LIKE PROTEIN-RELATED"/>
    <property type="match status" value="1"/>
</dbReference>
<accession>A0A9D2JNR1</accession>
<reference evidence="4" key="1">
    <citation type="journal article" date="2021" name="PeerJ">
        <title>Extensive microbial diversity within the chicken gut microbiome revealed by metagenomics and culture.</title>
        <authorList>
            <person name="Gilroy R."/>
            <person name="Ravi A."/>
            <person name="Getino M."/>
            <person name="Pursley I."/>
            <person name="Horton D.L."/>
            <person name="Alikhan N.F."/>
            <person name="Baker D."/>
            <person name="Gharbi K."/>
            <person name="Hall N."/>
            <person name="Watson M."/>
            <person name="Adriaenssens E.M."/>
            <person name="Foster-Nyarko E."/>
            <person name="Jarju S."/>
            <person name="Secka A."/>
            <person name="Antonio M."/>
            <person name="Oren A."/>
            <person name="Chaudhuri R.R."/>
            <person name="La Ragione R."/>
            <person name="Hildebrand F."/>
            <person name="Pallen M.J."/>
        </authorList>
    </citation>
    <scope>NUCLEOTIDE SEQUENCE</scope>
    <source>
        <strain evidence="4">CHK188-11489</strain>
    </source>
</reference>
<feature type="compositionally biased region" description="Gly residues" evidence="1">
    <location>
        <begin position="30"/>
        <end position="41"/>
    </location>
</feature>
<feature type="transmembrane region" description="Helical" evidence="2">
    <location>
        <begin position="446"/>
        <end position="467"/>
    </location>
</feature>
<protein>
    <submittedName>
        <fullName evidence="4">Uncharacterized protein</fullName>
    </submittedName>
</protein>
<dbReference type="Proteomes" id="UP000824105">
    <property type="component" value="Unassembled WGS sequence"/>
</dbReference>
<proteinExistence type="predicted"/>
<evidence type="ECO:0000256" key="3">
    <source>
        <dbReference type="SAM" id="SignalP"/>
    </source>
</evidence>
<feature type="region of interest" description="Disordered" evidence="1">
    <location>
        <begin position="28"/>
        <end position="47"/>
    </location>
</feature>
<feature type="signal peptide" evidence="3">
    <location>
        <begin position="1"/>
        <end position="24"/>
    </location>
</feature>
<evidence type="ECO:0000313" key="4">
    <source>
        <dbReference type="EMBL" id="HIZ61253.1"/>
    </source>
</evidence>
<evidence type="ECO:0000256" key="2">
    <source>
        <dbReference type="SAM" id="Phobius"/>
    </source>
</evidence>
<dbReference type="AlphaFoldDB" id="A0A9D2JNR1"/>
<keyword evidence="2" id="KW-0472">Membrane</keyword>
<keyword evidence="2" id="KW-0812">Transmembrane</keyword>
<dbReference type="EMBL" id="DXBF01000006">
    <property type="protein sequence ID" value="HIZ61253.1"/>
    <property type="molecule type" value="Genomic_DNA"/>
</dbReference>
<evidence type="ECO:0000313" key="5">
    <source>
        <dbReference type="Proteomes" id="UP000824105"/>
    </source>
</evidence>